<proteinExistence type="predicted"/>
<evidence type="ECO:0000313" key="2">
    <source>
        <dbReference type="Proteomes" id="UP000004968"/>
    </source>
</evidence>
<dbReference type="HOGENOM" id="CLU_3290807_0_0_9"/>
<accession>D3ANG3</accession>
<dbReference type="AlphaFoldDB" id="D3ANG3"/>
<evidence type="ECO:0000313" key="1">
    <source>
        <dbReference type="EMBL" id="EFC96655.1"/>
    </source>
</evidence>
<dbReference type="Proteomes" id="UP000004968">
    <property type="component" value="Unassembled WGS sequence"/>
</dbReference>
<sequence length="40" mass="4840">MIGRQMDIRVKLNPIDQRLATLKKHIEPTVLYMKYKGKRR</sequence>
<comment type="caution">
    <text evidence="1">The sequence shown here is derived from an EMBL/GenBank/DDBJ whole genome shotgun (WGS) entry which is preliminary data.</text>
</comment>
<name>D3ANG3_9FIRM</name>
<reference evidence="1 2" key="1">
    <citation type="submission" date="2010-01" db="EMBL/GenBank/DDBJ databases">
        <authorList>
            <person name="Weinstock G."/>
            <person name="Sodergren E."/>
            <person name="Clifton S."/>
            <person name="Fulton L."/>
            <person name="Fulton B."/>
            <person name="Courtney L."/>
            <person name="Fronick C."/>
            <person name="Harrison M."/>
            <person name="Strong C."/>
            <person name="Farmer C."/>
            <person name="Delahaunty K."/>
            <person name="Markovic C."/>
            <person name="Hall O."/>
            <person name="Minx P."/>
            <person name="Tomlinson C."/>
            <person name="Mitreva M."/>
            <person name="Nelson J."/>
            <person name="Hou S."/>
            <person name="Wollam A."/>
            <person name="Pepin K.H."/>
            <person name="Johnson M."/>
            <person name="Bhonagiri V."/>
            <person name="Nash W.E."/>
            <person name="Warren W."/>
            <person name="Chinwalla A."/>
            <person name="Mardis E.R."/>
            <person name="Wilson R.K."/>
        </authorList>
    </citation>
    <scope>NUCLEOTIDE SEQUENCE [LARGE SCALE GENOMIC DNA]</scope>
    <source>
        <strain evidence="1 2">DSM 13479</strain>
    </source>
</reference>
<protein>
    <submittedName>
        <fullName evidence="1">Uncharacterized protein</fullName>
    </submittedName>
</protein>
<organism evidence="1 2">
    <name type="scientific">Hungatella hathewayi DSM 13479</name>
    <dbReference type="NCBI Taxonomy" id="566550"/>
    <lineage>
        <taxon>Bacteria</taxon>
        <taxon>Bacillati</taxon>
        <taxon>Bacillota</taxon>
        <taxon>Clostridia</taxon>
        <taxon>Lachnospirales</taxon>
        <taxon>Lachnospiraceae</taxon>
        <taxon>Hungatella</taxon>
    </lineage>
</organism>
<gene>
    <name evidence="1" type="ORF">CLOSTHATH_05163</name>
</gene>
<dbReference type="EMBL" id="ACIO01000511">
    <property type="protein sequence ID" value="EFC96655.1"/>
    <property type="molecule type" value="Genomic_DNA"/>
</dbReference>